<dbReference type="NCBIfam" id="TIGR00231">
    <property type="entry name" value="small_GTP"/>
    <property type="match status" value="1"/>
</dbReference>
<dbReference type="Pfam" id="PF03029">
    <property type="entry name" value="ATP_bind_1"/>
    <property type="match status" value="1"/>
</dbReference>
<keyword evidence="3" id="KW-0378">Hydrolase</keyword>
<dbReference type="InterPro" id="IPR005225">
    <property type="entry name" value="Small_GTP-bd"/>
</dbReference>
<dbReference type="AlphaFoldDB" id="A0A7C4XZ02"/>
<name>A0A7C4XZ02_9BACT</name>
<protein>
    <submittedName>
        <fullName evidence="5">GTP-binding protein</fullName>
    </submittedName>
</protein>
<dbReference type="PANTHER" id="PTHR42708">
    <property type="entry name" value="ATP/GTP-BINDING PROTEIN-RELATED"/>
    <property type="match status" value="1"/>
</dbReference>
<evidence type="ECO:0000313" key="5">
    <source>
        <dbReference type="EMBL" id="HGW60519.1"/>
    </source>
</evidence>
<comment type="caution">
    <text evidence="5">The sequence shown here is derived from an EMBL/GenBank/DDBJ whole genome shotgun (WGS) entry which is preliminary data.</text>
</comment>
<dbReference type="InterPro" id="IPR004130">
    <property type="entry name" value="Gpn"/>
</dbReference>
<dbReference type="InterPro" id="IPR027417">
    <property type="entry name" value="P-loop_NTPase"/>
</dbReference>
<gene>
    <name evidence="5" type="ORF">ENV82_03710</name>
</gene>
<dbReference type="EMBL" id="DTHV01000117">
    <property type="protein sequence ID" value="HGW60519.1"/>
    <property type="molecule type" value="Genomic_DNA"/>
</dbReference>
<comment type="similarity">
    <text evidence="1">Belongs to the GPN-loop GTPase family.</text>
</comment>
<sequence>MKHYKIVVTGPFAAGKTTFIKTITEISPISTEAKITSEEEASVKDSTTVAMDFGRITVDEDYVLHIFGTPGQFRFNYMWSILSKDALGVILLVDSGDRDMFDEAKDMLNFFRVKTDVPIIIALNHFNEKEHISEEELRKIMNVPDSIPVIGCDATSKESVKAVLLELLELILQEQE</sequence>
<dbReference type="PANTHER" id="PTHR42708:SF1">
    <property type="entry name" value="GLIDING MOTILITY PROTEIN MGLA"/>
    <property type="match status" value="1"/>
</dbReference>
<accession>A0A7C4XZ02</accession>
<keyword evidence="4" id="KW-0342">GTP-binding</keyword>
<dbReference type="InterPro" id="IPR052705">
    <property type="entry name" value="Gliding_Motility_GTPase"/>
</dbReference>
<dbReference type="PROSITE" id="PS51419">
    <property type="entry name" value="RAB"/>
    <property type="match status" value="1"/>
</dbReference>
<proteinExistence type="inferred from homology"/>
<organism evidence="5">
    <name type="scientific">Caldisericum exile</name>
    <dbReference type="NCBI Taxonomy" id="693075"/>
    <lineage>
        <taxon>Bacteria</taxon>
        <taxon>Pseudomonadati</taxon>
        <taxon>Caldisericota/Cryosericota group</taxon>
        <taxon>Caldisericota</taxon>
        <taxon>Caldisericia</taxon>
        <taxon>Caldisericales</taxon>
        <taxon>Caldisericaceae</taxon>
        <taxon>Caldisericum</taxon>
    </lineage>
</organism>
<dbReference type="CDD" id="cd00882">
    <property type="entry name" value="Ras_like_GTPase"/>
    <property type="match status" value="1"/>
</dbReference>
<dbReference type="Gene3D" id="3.40.50.300">
    <property type="entry name" value="P-loop containing nucleotide triphosphate hydrolases"/>
    <property type="match status" value="1"/>
</dbReference>
<evidence type="ECO:0000256" key="2">
    <source>
        <dbReference type="ARBA" id="ARBA00022741"/>
    </source>
</evidence>
<dbReference type="GO" id="GO:0016787">
    <property type="term" value="F:hydrolase activity"/>
    <property type="evidence" value="ECO:0007669"/>
    <property type="project" value="UniProtKB-KW"/>
</dbReference>
<reference evidence="5" key="1">
    <citation type="journal article" date="2020" name="mSystems">
        <title>Genome- and Community-Level Interaction Insights into Carbon Utilization and Element Cycling Functions of Hydrothermarchaeota in Hydrothermal Sediment.</title>
        <authorList>
            <person name="Zhou Z."/>
            <person name="Liu Y."/>
            <person name="Xu W."/>
            <person name="Pan J."/>
            <person name="Luo Z.H."/>
            <person name="Li M."/>
        </authorList>
    </citation>
    <scope>NUCLEOTIDE SEQUENCE [LARGE SCALE GENOMIC DNA]</scope>
    <source>
        <strain evidence="5">SpSt-794</strain>
    </source>
</reference>
<dbReference type="GO" id="GO:0005525">
    <property type="term" value="F:GTP binding"/>
    <property type="evidence" value="ECO:0007669"/>
    <property type="project" value="UniProtKB-KW"/>
</dbReference>
<keyword evidence="2" id="KW-0547">Nucleotide-binding</keyword>
<evidence type="ECO:0000256" key="3">
    <source>
        <dbReference type="ARBA" id="ARBA00022801"/>
    </source>
</evidence>
<evidence type="ECO:0000256" key="4">
    <source>
        <dbReference type="ARBA" id="ARBA00023134"/>
    </source>
</evidence>
<dbReference type="SUPFAM" id="SSF52540">
    <property type="entry name" value="P-loop containing nucleoside triphosphate hydrolases"/>
    <property type="match status" value="1"/>
</dbReference>
<evidence type="ECO:0000256" key="1">
    <source>
        <dbReference type="ARBA" id="ARBA00005290"/>
    </source>
</evidence>